<name>A0A6G1KIB7_9PLEO</name>
<evidence type="ECO:0000313" key="2">
    <source>
        <dbReference type="EMBL" id="KAF2712107.1"/>
    </source>
</evidence>
<dbReference type="AlphaFoldDB" id="A0A6G1KIB7"/>
<keyword evidence="1" id="KW-1133">Transmembrane helix</keyword>
<dbReference type="Proteomes" id="UP000799428">
    <property type="component" value="Unassembled WGS sequence"/>
</dbReference>
<evidence type="ECO:0000313" key="3">
    <source>
        <dbReference type="Proteomes" id="UP000799428"/>
    </source>
</evidence>
<organism evidence="2 3">
    <name type="scientific">Pleomassaria siparia CBS 279.74</name>
    <dbReference type="NCBI Taxonomy" id="1314801"/>
    <lineage>
        <taxon>Eukaryota</taxon>
        <taxon>Fungi</taxon>
        <taxon>Dikarya</taxon>
        <taxon>Ascomycota</taxon>
        <taxon>Pezizomycotina</taxon>
        <taxon>Dothideomycetes</taxon>
        <taxon>Pleosporomycetidae</taxon>
        <taxon>Pleosporales</taxon>
        <taxon>Pleomassariaceae</taxon>
        <taxon>Pleomassaria</taxon>
    </lineage>
</organism>
<keyword evidence="1" id="KW-0472">Membrane</keyword>
<protein>
    <submittedName>
        <fullName evidence="2">Uncharacterized protein</fullName>
    </submittedName>
</protein>
<feature type="transmembrane region" description="Helical" evidence="1">
    <location>
        <begin position="43"/>
        <end position="65"/>
    </location>
</feature>
<gene>
    <name evidence="2" type="ORF">K504DRAFT_499215</name>
</gene>
<sequence length="109" mass="11842">MEGDEPDDSVCDPPPQVASILSPAHTHALEHPLTFAMDLQTKAAIGIGIPMALLVIILIMGMAYATMQKRLRDSIEELDAIKFKHAQAAAAAPKVKIIKWNPNKSQSKE</sequence>
<evidence type="ECO:0000256" key="1">
    <source>
        <dbReference type="SAM" id="Phobius"/>
    </source>
</evidence>
<reference evidence="2" key="1">
    <citation type="journal article" date="2020" name="Stud. Mycol.">
        <title>101 Dothideomycetes genomes: a test case for predicting lifestyles and emergence of pathogens.</title>
        <authorList>
            <person name="Haridas S."/>
            <person name="Albert R."/>
            <person name="Binder M."/>
            <person name="Bloem J."/>
            <person name="Labutti K."/>
            <person name="Salamov A."/>
            <person name="Andreopoulos B."/>
            <person name="Baker S."/>
            <person name="Barry K."/>
            <person name="Bills G."/>
            <person name="Bluhm B."/>
            <person name="Cannon C."/>
            <person name="Castanera R."/>
            <person name="Culley D."/>
            <person name="Daum C."/>
            <person name="Ezra D."/>
            <person name="Gonzalez J."/>
            <person name="Henrissat B."/>
            <person name="Kuo A."/>
            <person name="Liang C."/>
            <person name="Lipzen A."/>
            <person name="Lutzoni F."/>
            <person name="Magnuson J."/>
            <person name="Mondo S."/>
            <person name="Nolan M."/>
            <person name="Ohm R."/>
            <person name="Pangilinan J."/>
            <person name="Park H.-J."/>
            <person name="Ramirez L."/>
            <person name="Alfaro M."/>
            <person name="Sun H."/>
            <person name="Tritt A."/>
            <person name="Yoshinaga Y."/>
            <person name="Zwiers L.-H."/>
            <person name="Turgeon B."/>
            <person name="Goodwin S."/>
            <person name="Spatafora J."/>
            <person name="Crous P."/>
            <person name="Grigoriev I."/>
        </authorList>
    </citation>
    <scope>NUCLEOTIDE SEQUENCE</scope>
    <source>
        <strain evidence="2">CBS 279.74</strain>
    </source>
</reference>
<keyword evidence="3" id="KW-1185">Reference proteome</keyword>
<accession>A0A6G1KIB7</accession>
<keyword evidence="1" id="KW-0812">Transmembrane</keyword>
<proteinExistence type="predicted"/>
<dbReference type="EMBL" id="MU005766">
    <property type="protein sequence ID" value="KAF2712107.1"/>
    <property type="molecule type" value="Genomic_DNA"/>
</dbReference>